<reference evidence="3" key="3">
    <citation type="journal article" date="2010" name="Genome Res.">
        <title>Population genomic sequencing of Coccidioides fungi reveals recent hybridization and transposon control.</title>
        <authorList>
            <person name="Neafsey D.E."/>
            <person name="Barker B.M."/>
            <person name="Sharpton T.J."/>
            <person name="Stajich J.E."/>
            <person name="Park D.J."/>
            <person name="Whiston E."/>
            <person name="Hung C.-Y."/>
            <person name="McMahan C."/>
            <person name="White J."/>
            <person name="Sykes S."/>
            <person name="Heiman D."/>
            <person name="Young S."/>
            <person name="Zeng Q."/>
            <person name="Abouelleil A."/>
            <person name="Aftuck L."/>
            <person name="Bessette D."/>
            <person name="Brown A."/>
            <person name="FitzGerald M."/>
            <person name="Lui A."/>
            <person name="Macdonald J.P."/>
            <person name="Priest M."/>
            <person name="Orbach M.J."/>
            <person name="Galgiani J.N."/>
            <person name="Kirkland T.N."/>
            <person name="Cole G.T."/>
            <person name="Birren B.W."/>
            <person name="Henn M.R."/>
            <person name="Taylor J.W."/>
            <person name="Rounsley S.D."/>
        </authorList>
    </citation>
    <scope>NUCLEOTIDE SEQUENCE [LARGE SCALE GENOMIC DNA]</scope>
    <source>
        <strain evidence="3">RMSCC 3488</strain>
    </source>
</reference>
<dbReference type="Proteomes" id="UP000054567">
    <property type="component" value="Unassembled WGS sequence"/>
</dbReference>
<gene>
    <name evidence="2" type="ORF">CPAG_07342</name>
</gene>
<dbReference type="InterPro" id="IPR003615">
    <property type="entry name" value="HNH_nuc"/>
</dbReference>
<evidence type="ECO:0000259" key="1">
    <source>
        <dbReference type="Pfam" id="PF13391"/>
    </source>
</evidence>
<dbReference type="Pfam" id="PF13391">
    <property type="entry name" value="HNH_2"/>
    <property type="match status" value="1"/>
</dbReference>
<evidence type="ECO:0000313" key="2">
    <source>
        <dbReference type="EMBL" id="KMM71035.1"/>
    </source>
</evidence>
<name>A0A0J6FNM1_COCPO</name>
<sequence length="395" mass="44393">MSAHHEHRASLEQVLDFSPLPPSLNTDEVARARGVFKKLISHCEPVQRSKPYKRVTLARSTYEHVQSQEIFLHQFFVFLDAQEHPSEPDFERGISRFSGFDPAASVSEKIEAEKAVNSFAEYLFNNFFLPLKASGNKTSQPTPAALTSSVENVVGTLGRLSVLRRDCLIRDHHRCVVTRMFDIREAERRFDKDGTNAEDDDGSTLIYAPGQFEYLEVAHIIPHSIMSSMSTGSSAELNQSKKNALAILRMFDPSAIHLIEGSDIDHSTNAISLTLGLHQFFGDFKFYFEEMDPTTYPQHTYRIDSKKTNPFARPEGLPVTRTLFLSPHHTIDPPSRKLLAIHRAICVILHLSGAGEYIDRIMRDMEEVHVRSDGSTELGRIVSLKLGSWLGGVSA</sequence>
<reference evidence="2 3" key="1">
    <citation type="submission" date="2007-06" db="EMBL/GenBank/DDBJ databases">
        <title>The Genome Sequence of Coccidioides posadasii RMSCC_3488.</title>
        <authorList>
            <consortium name="Coccidioides Genome Resources Consortium"/>
            <consortium name="The Broad Institute Genome Sequencing Platform"/>
            <person name="Henn M.R."/>
            <person name="Sykes S."/>
            <person name="Young S."/>
            <person name="Jaffe D."/>
            <person name="Berlin A."/>
            <person name="Alvarez P."/>
            <person name="Butler J."/>
            <person name="Gnerre S."/>
            <person name="Grabherr M."/>
            <person name="Mauceli E."/>
            <person name="Brockman W."/>
            <person name="Kodira C."/>
            <person name="Alvarado L."/>
            <person name="Zeng Q."/>
            <person name="Crawford M."/>
            <person name="Antoine C."/>
            <person name="Devon K."/>
            <person name="Galgiani J."/>
            <person name="Orsborn K."/>
            <person name="Lewis M.L."/>
            <person name="Nusbaum C."/>
            <person name="Galagan J."/>
            <person name="Birren B."/>
        </authorList>
    </citation>
    <scope>NUCLEOTIDE SEQUENCE [LARGE SCALE GENOMIC DNA]</scope>
    <source>
        <strain evidence="2 3">RMSCC 3488</strain>
    </source>
</reference>
<evidence type="ECO:0000313" key="3">
    <source>
        <dbReference type="Proteomes" id="UP000054567"/>
    </source>
</evidence>
<dbReference type="VEuPathDB" id="FungiDB:CPAG_07342"/>
<dbReference type="AlphaFoldDB" id="A0A0J6FNM1"/>
<dbReference type="OrthoDB" id="4186564at2759"/>
<feature type="domain" description="HNH nuclease" evidence="1">
    <location>
        <begin position="201"/>
        <end position="289"/>
    </location>
</feature>
<accession>A0A0J6FNM1</accession>
<protein>
    <recommendedName>
        <fullName evidence="1">HNH nuclease domain-containing protein</fullName>
    </recommendedName>
</protein>
<proteinExistence type="predicted"/>
<reference evidence="3" key="2">
    <citation type="journal article" date="2009" name="Genome Res.">
        <title>Comparative genomic analyses of the human fungal pathogens Coccidioides and their relatives.</title>
        <authorList>
            <person name="Sharpton T.J."/>
            <person name="Stajich J.E."/>
            <person name="Rounsley S.D."/>
            <person name="Gardner M.J."/>
            <person name="Wortman J.R."/>
            <person name="Jordar V.S."/>
            <person name="Maiti R."/>
            <person name="Kodira C.D."/>
            <person name="Neafsey D.E."/>
            <person name="Zeng Q."/>
            <person name="Hung C.-Y."/>
            <person name="McMahan C."/>
            <person name="Muszewska A."/>
            <person name="Grynberg M."/>
            <person name="Mandel M.A."/>
            <person name="Kellner E.M."/>
            <person name="Barker B.M."/>
            <person name="Galgiani J.N."/>
            <person name="Orbach M.J."/>
            <person name="Kirkland T.N."/>
            <person name="Cole G.T."/>
            <person name="Henn M.R."/>
            <person name="Birren B.W."/>
            <person name="Taylor J.W."/>
        </authorList>
    </citation>
    <scope>NUCLEOTIDE SEQUENCE [LARGE SCALE GENOMIC DNA]</scope>
    <source>
        <strain evidence="3">RMSCC 3488</strain>
    </source>
</reference>
<organism evidence="2 3">
    <name type="scientific">Coccidioides posadasii RMSCC 3488</name>
    <dbReference type="NCBI Taxonomy" id="454284"/>
    <lineage>
        <taxon>Eukaryota</taxon>
        <taxon>Fungi</taxon>
        <taxon>Dikarya</taxon>
        <taxon>Ascomycota</taxon>
        <taxon>Pezizomycotina</taxon>
        <taxon>Eurotiomycetes</taxon>
        <taxon>Eurotiomycetidae</taxon>
        <taxon>Onygenales</taxon>
        <taxon>Onygenaceae</taxon>
        <taxon>Coccidioides</taxon>
    </lineage>
</organism>
<dbReference type="EMBL" id="DS268112">
    <property type="protein sequence ID" value="KMM71035.1"/>
    <property type="molecule type" value="Genomic_DNA"/>
</dbReference>